<name>A0ABW6QKS1_9NOCA</name>
<organism evidence="1 2">
    <name type="scientific">Nocardia suismassiliense</name>
    <dbReference type="NCBI Taxonomy" id="2077092"/>
    <lineage>
        <taxon>Bacteria</taxon>
        <taxon>Bacillati</taxon>
        <taxon>Actinomycetota</taxon>
        <taxon>Actinomycetes</taxon>
        <taxon>Mycobacteriales</taxon>
        <taxon>Nocardiaceae</taxon>
        <taxon>Nocardia</taxon>
    </lineage>
</organism>
<gene>
    <name evidence="1" type="ORF">ACFYV7_02630</name>
</gene>
<dbReference type="EMBL" id="JBIAPI010000001">
    <property type="protein sequence ID" value="MFF3221668.1"/>
    <property type="molecule type" value="Genomic_DNA"/>
</dbReference>
<comment type="caution">
    <text evidence="1">The sequence shown here is derived from an EMBL/GenBank/DDBJ whole genome shotgun (WGS) entry which is preliminary data.</text>
</comment>
<dbReference type="RefSeq" id="WP_387712905.1">
    <property type="nucleotide sequence ID" value="NZ_JBIAPI010000001.1"/>
</dbReference>
<dbReference type="Proteomes" id="UP001601948">
    <property type="component" value="Unassembled WGS sequence"/>
</dbReference>
<protein>
    <recommendedName>
        <fullName evidence="3">DNA-directed RNA polymerase specialized sigma subunit, sigma24 family</fullName>
    </recommendedName>
</protein>
<accession>A0ABW6QKS1</accession>
<reference evidence="1 2" key="1">
    <citation type="submission" date="2024-10" db="EMBL/GenBank/DDBJ databases">
        <title>The Natural Products Discovery Center: Release of the First 8490 Sequenced Strains for Exploring Actinobacteria Biosynthetic Diversity.</title>
        <authorList>
            <person name="Kalkreuter E."/>
            <person name="Kautsar S.A."/>
            <person name="Yang D."/>
            <person name="Bader C.D."/>
            <person name="Teijaro C.N."/>
            <person name="Fluegel L."/>
            <person name="Davis C.M."/>
            <person name="Simpson J.R."/>
            <person name="Lauterbach L."/>
            <person name="Steele A.D."/>
            <person name="Gui C."/>
            <person name="Meng S."/>
            <person name="Li G."/>
            <person name="Viehrig K."/>
            <person name="Ye F."/>
            <person name="Su P."/>
            <person name="Kiefer A.F."/>
            <person name="Nichols A."/>
            <person name="Cepeda A.J."/>
            <person name="Yan W."/>
            <person name="Fan B."/>
            <person name="Jiang Y."/>
            <person name="Adhikari A."/>
            <person name="Zheng C.-J."/>
            <person name="Schuster L."/>
            <person name="Cowan T.M."/>
            <person name="Smanski M.J."/>
            <person name="Chevrette M.G."/>
            <person name="De Carvalho L.P.S."/>
            <person name="Shen B."/>
        </authorList>
    </citation>
    <scope>NUCLEOTIDE SEQUENCE [LARGE SCALE GENOMIC DNA]</scope>
    <source>
        <strain evidence="1 2">NPDC003040</strain>
    </source>
</reference>
<sequence>MNMFERCRTPLEITHELRQLYGLPVQLLAGRPMVTTGSVLAAIVMPPELGRNVLATLDRTHPAPVIADPGARTWTFLVAPPTPARPVEIPVRRRLAAHQVTIVPGGHHILLPTTASPHGWHWAVEPPPGPLHLPPRTTVLTTIHQITTLQTTTP</sequence>
<evidence type="ECO:0000313" key="2">
    <source>
        <dbReference type="Proteomes" id="UP001601948"/>
    </source>
</evidence>
<evidence type="ECO:0000313" key="1">
    <source>
        <dbReference type="EMBL" id="MFF3221668.1"/>
    </source>
</evidence>
<evidence type="ECO:0008006" key="3">
    <source>
        <dbReference type="Google" id="ProtNLM"/>
    </source>
</evidence>
<keyword evidence="2" id="KW-1185">Reference proteome</keyword>
<proteinExistence type="predicted"/>